<dbReference type="PANTHER" id="PTHR40761:SF1">
    <property type="entry name" value="CONSERVED INTEGRAL MEMBRANE ALANINE VALINE AND LEUCINE RICH PROTEIN-RELATED"/>
    <property type="match status" value="1"/>
</dbReference>
<feature type="transmembrane region" description="Helical" evidence="1">
    <location>
        <begin position="210"/>
        <end position="227"/>
    </location>
</feature>
<keyword evidence="1" id="KW-0472">Membrane</keyword>
<name>A0ABP9GKZ7_9ACTN</name>
<dbReference type="EMBL" id="BAABHS010000001">
    <property type="protein sequence ID" value="GAA4946564.1"/>
    <property type="molecule type" value="Genomic_DNA"/>
</dbReference>
<evidence type="ECO:0000256" key="1">
    <source>
        <dbReference type="SAM" id="Phobius"/>
    </source>
</evidence>
<accession>A0ABP9GKZ7</accession>
<feature type="transmembrane region" description="Helical" evidence="1">
    <location>
        <begin position="150"/>
        <end position="167"/>
    </location>
</feature>
<feature type="transmembrane region" description="Helical" evidence="1">
    <location>
        <begin position="12"/>
        <end position="33"/>
    </location>
</feature>
<evidence type="ECO:0000313" key="2">
    <source>
        <dbReference type="EMBL" id="GAA4946564.1"/>
    </source>
</evidence>
<gene>
    <name evidence="2" type="ORF">GCM10023205_02960</name>
</gene>
<feature type="transmembrane region" description="Helical" evidence="1">
    <location>
        <begin position="234"/>
        <end position="258"/>
    </location>
</feature>
<comment type="caution">
    <text evidence="2">The sequence shown here is derived from an EMBL/GenBank/DDBJ whole genome shotgun (WGS) entry which is preliminary data.</text>
</comment>
<feature type="transmembrane region" description="Helical" evidence="1">
    <location>
        <begin position="264"/>
        <end position="285"/>
    </location>
</feature>
<dbReference type="PANTHER" id="PTHR40761">
    <property type="entry name" value="CONSERVED INTEGRAL MEMBRANE ALANINE VALINE AND LEUCINE RICH PROTEIN-RELATED"/>
    <property type="match status" value="1"/>
</dbReference>
<protein>
    <recommendedName>
        <fullName evidence="4">Integral membrane protein</fullName>
    </recommendedName>
</protein>
<keyword evidence="1" id="KW-0812">Transmembrane</keyword>
<evidence type="ECO:0008006" key="4">
    <source>
        <dbReference type="Google" id="ProtNLM"/>
    </source>
</evidence>
<evidence type="ECO:0000313" key="3">
    <source>
        <dbReference type="Proteomes" id="UP001500466"/>
    </source>
</evidence>
<sequence length="308" mass="30934">MSRPVAALVRPYGGGMVVSLVAAAVAAVCYGVATVLQALGTRRTEAAGPAAGLDPRLLVRVFKTWPFVAGTALDLVGFAAQLVALAELPVFAVEAAQAANLAVTAVIAVPVLGVALGRREWTAVGAVCAGLALLGLSAGREGPSETSDAFRYALLGAVAVIGLFGMWAARRPEPWRSRLLGLASGLGFGLIALAGRIVTTVAIADLWRDPAAWTVLLAGAVTMLMYATALQGGAVTAVAAALVVGETVLPAAAGIVFLGDRSRAGFVPVAVAGFLLAVAGAIALARFGEGGDPPPPADRAEQVSLPAR</sequence>
<proteinExistence type="predicted"/>
<keyword evidence="3" id="KW-1185">Reference proteome</keyword>
<feature type="transmembrane region" description="Helical" evidence="1">
    <location>
        <begin position="179"/>
        <end position="204"/>
    </location>
</feature>
<organism evidence="2 3">
    <name type="scientific">Yinghuangia aomiensis</name>
    <dbReference type="NCBI Taxonomy" id="676205"/>
    <lineage>
        <taxon>Bacteria</taxon>
        <taxon>Bacillati</taxon>
        <taxon>Actinomycetota</taxon>
        <taxon>Actinomycetes</taxon>
        <taxon>Kitasatosporales</taxon>
        <taxon>Streptomycetaceae</taxon>
        <taxon>Yinghuangia</taxon>
    </lineage>
</organism>
<dbReference type="Proteomes" id="UP001500466">
    <property type="component" value="Unassembled WGS sequence"/>
</dbReference>
<keyword evidence="1" id="KW-1133">Transmembrane helix</keyword>
<feature type="transmembrane region" description="Helical" evidence="1">
    <location>
        <begin position="98"/>
        <end position="116"/>
    </location>
</feature>
<feature type="transmembrane region" description="Helical" evidence="1">
    <location>
        <begin position="121"/>
        <end position="138"/>
    </location>
</feature>
<feature type="transmembrane region" description="Helical" evidence="1">
    <location>
        <begin position="65"/>
        <end position="86"/>
    </location>
</feature>
<reference evidence="3" key="1">
    <citation type="journal article" date="2019" name="Int. J. Syst. Evol. Microbiol.">
        <title>The Global Catalogue of Microorganisms (GCM) 10K type strain sequencing project: providing services to taxonomists for standard genome sequencing and annotation.</title>
        <authorList>
            <consortium name="The Broad Institute Genomics Platform"/>
            <consortium name="The Broad Institute Genome Sequencing Center for Infectious Disease"/>
            <person name="Wu L."/>
            <person name="Ma J."/>
        </authorList>
    </citation>
    <scope>NUCLEOTIDE SEQUENCE [LARGE SCALE GENOMIC DNA]</scope>
    <source>
        <strain evidence="3">JCM 17986</strain>
    </source>
</reference>